<feature type="domain" description="Diphthamide synthase" evidence="1">
    <location>
        <begin position="6"/>
        <end position="201"/>
    </location>
</feature>
<evidence type="ECO:0000313" key="2">
    <source>
        <dbReference type="EMBL" id="NNM46606.1"/>
    </source>
</evidence>
<accession>A0A849HA48</accession>
<dbReference type="SUPFAM" id="SSF52402">
    <property type="entry name" value="Adenine nucleotide alpha hydrolases-like"/>
    <property type="match status" value="1"/>
</dbReference>
<dbReference type="Gene3D" id="3.90.1490.10">
    <property type="entry name" value="putative n-type atp pyrophosphatase, domain 2"/>
    <property type="match status" value="1"/>
</dbReference>
<proteinExistence type="predicted"/>
<dbReference type="Pfam" id="PF01902">
    <property type="entry name" value="Diphthami_syn_2"/>
    <property type="match status" value="1"/>
</dbReference>
<dbReference type="Proteomes" id="UP000588586">
    <property type="component" value="Unassembled WGS sequence"/>
</dbReference>
<keyword evidence="2" id="KW-0067">ATP-binding</keyword>
<gene>
    <name evidence="2" type="ORF">HJG52_11385</name>
</gene>
<dbReference type="RefSeq" id="WP_171243689.1">
    <property type="nucleotide sequence ID" value="NZ_JABEPQ010000002.1"/>
</dbReference>
<sequence>MTRPLRVAFQWSGGKDSALALSLLLARDDISVERLVTTVAPDESVATVHHVPSALLRAQAESIGIPLEVVPMAGPELEGYAERIGAVGARLREAGFDAVAFGDLSVSGARVHRDDLFGPLGLQVLEPLWQWTSRECIDRFLATGMRAVTVVVDAAVLGPERVGVPVDREFVESLPADVDPCGELGEYHTFVHDGPIFSEPVLVRRGVTRSLSVEIGTTRGRQRFDYWVCTPQLA</sequence>
<organism evidence="2 3">
    <name type="scientific">Knoellia koreensis</name>
    <dbReference type="NCBI Taxonomy" id="2730921"/>
    <lineage>
        <taxon>Bacteria</taxon>
        <taxon>Bacillati</taxon>
        <taxon>Actinomycetota</taxon>
        <taxon>Actinomycetes</taxon>
        <taxon>Micrococcales</taxon>
        <taxon>Intrasporangiaceae</taxon>
        <taxon>Knoellia</taxon>
    </lineage>
</organism>
<evidence type="ECO:0000259" key="1">
    <source>
        <dbReference type="Pfam" id="PF01902"/>
    </source>
</evidence>
<dbReference type="InterPro" id="IPR002761">
    <property type="entry name" value="Diphthami_syn_dom"/>
</dbReference>
<dbReference type="EMBL" id="JABEPQ010000002">
    <property type="protein sequence ID" value="NNM46606.1"/>
    <property type="molecule type" value="Genomic_DNA"/>
</dbReference>
<dbReference type="GO" id="GO:0005524">
    <property type="term" value="F:ATP binding"/>
    <property type="evidence" value="ECO:0007669"/>
    <property type="project" value="UniProtKB-KW"/>
</dbReference>
<keyword evidence="2" id="KW-0547">Nucleotide-binding</keyword>
<protein>
    <submittedName>
        <fullName evidence="2">ATP-binding protein</fullName>
    </submittedName>
</protein>
<comment type="caution">
    <text evidence="2">The sequence shown here is derived from an EMBL/GenBank/DDBJ whole genome shotgun (WGS) entry which is preliminary data.</text>
</comment>
<name>A0A849HA48_9MICO</name>
<reference evidence="2 3" key="1">
    <citation type="submission" date="2020-04" db="EMBL/GenBank/DDBJ databases">
        <title>Knoellia sp. isolate from air conditioner.</title>
        <authorList>
            <person name="Chea S."/>
            <person name="Kim D.-U."/>
        </authorList>
    </citation>
    <scope>NUCLEOTIDE SEQUENCE [LARGE SCALE GENOMIC DNA]</scope>
    <source>
        <strain evidence="2 3">DB2414S</strain>
    </source>
</reference>
<dbReference type="Gene3D" id="3.40.50.620">
    <property type="entry name" value="HUPs"/>
    <property type="match status" value="1"/>
</dbReference>
<dbReference type="AlphaFoldDB" id="A0A849HA48"/>
<keyword evidence="3" id="KW-1185">Reference proteome</keyword>
<evidence type="ECO:0000313" key="3">
    <source>
        <dbReference type="Proteomes" id="UP000588586"/>
    </source>
</evidence>
<dbReference type="InterPro" id="IPR014729">
    <property type="entry name" value="Rossmann-like_a/b/a_fold"/>
</dbReference>